<gene>
    <name evidence="1" type="ORF">CLUMA_CG016589</name>
</gene>
<sequence>MAVRIVFCPSCIVLPLIRKLQQHLKLPKQFHNERCLSNRMDHSFQLHLFPTLL</sequence>
<reference evidence="1 2" key="1">
    <citation type="submission" date="2015-04" db="EMBL/GenBank/DDBJ databases">
        <authorList>
            <person name="Syromyatnikov M.Y."/>
            <person name="Popov V.N."/>
        </authorList>
    </citation>
    <scope>NUCLEOTIDE SEQUENCE [LARGE SCALE GENOMIC DNA]</scope>
</reference>
<feature type="non-terminal residue" evidence="1">
    <location>
        <position position="53"/>
    </location>
</feature>
<dbReference type="AlphaFoldDB" id="A0A1J1IU18"/>
<accession>A0A1J1IU18</accession>
<evidence type="ECO:0000313" key="2">
    <source>
        <dbReference type="Proteomes" id="UP000183832"/>
    </source>
</evidence>
<keyword evidence="2" id="KW-1185">Reference proteome</keyword>
<evidence type="ECO:0000313" key="1">
    <source>
        <dbReference type="EMBL" id="CRL03202.1"/>
    </source>
</evidence>
<proteinExistence type="predicted"/>
<organism evidence="1 2">
    <name type="scientific">Clunio marinus</name>
    <dbReference type="NCBI Taxonomy" id="568069"/>
    <lineage>
        <taxon>Eukaryota</taxon>
        <taxon>Metazoa</taxon>
        <taxon>Ecdysozoa</taxon>
        <taxon>Arthropoda</taxon>
        <taxon>Hexapoda</taxon>
        <taxon>Insecta</taxon>
        <taxon>Pterygota</taxon>
        <taxon>Neoptera</taxon>
        <taxon>Endopterygota</taxon>
        <taxon>Diptera</taxon>
        <taxon>Nematocera</taxon>
        <taxon>Chironomoidea</taxon>
        <taxon>Chironomidae</taxon>
        <taxon>Clunio</taxon>
    </lineage>
</organism>
<protein>
    <submittedName>
        <fullName evidence="1">CLUMA_CG016589, isoform A</fullName>
    </submittedName>
</protein>
<name>A0A1J1IU18_9DIPT</name>
<dbReference type="Proteomes" id="UP000183832">
    <property type="component" value="Unassembled WGS sequence"/>
</dbReference>
<dbReference type="EMBL" id="CVRI01000059">
    <property type="protein sequence ID" value="CRL03202.1"/>
    <property type="molecule type" value="Genomic_DNA"/>
</dbReference>